<evidence type="ECO:0000313" key="4">
    <source>
        <dbReference type="Proteomes" id="UP000573327"/>
    </source>
</evidence>
<reference evidence="3 4" key="1">
    <citation type="submission" date="2020-08" db="EMBL/GenBank/DDBJ databases">
        <title>Sequencing the genomes of 1000 actinobacteria strains.</title>
        <authorList>
            <person name="Klenk H.-P."/>
        </authorList>
    </citation>
    <scope>NUCLEOTIDE SEQUENCE [LARGE SCALE GENOMIC DNA]</scope>
    <source>
        <strain evidence="3 4">DSM 44786</strain>
    </source>
</reference>
<proteinExistence type="predicted"/>
<feature type="coiled-coil region" evidence="1">
    <location>
        <begin position="88"/>
        <end position="136"/>
    </location>
</feature>
<dbReference type="Gene3D" id="1.10.287.1060">
    <property type="entry name" value="ESAT-6-like"/>
    <property type="match status" value="1"/>
</dbReference>
<dbReference type="RefSeq" id="WP_184921088.1">
    <property type="nucleotide sequence ID" value="NZ_JACHJR010000001.1"/>
</dbReference>
<comment type="caution">
    <text evidence="3">The sequence shown here is derived from an EMBL/GenBank/DDBJ whole genome shotgun (WGS) entry which is preliminary data.</text>
</comment>
<keyword evidence="4" id="KW-1185">Reference proteome</keyword>
<protein>
    <submittedName>
        <fullName evidence="3">WXG100 family type VII secretion target</fullName>
    </submittedName>
</protein>
<evidence type="ECO:0000313" key="3">
    <source>
        <dbReference type="EMBL" id="MBB4950148.1"/>
    </source>
</evidence>
<evidence type="ECO:0000256" key="1">
    <source>
        <dbReference type="SAM" id="Coils"/>
    </source>
</evidence>
<evidence type="ECO:0000256" key="2">
    <source>
        <dbReference type="SAM" id="MobiDB-lite"/>
    </source>
</evidence>
<dbReference type="SUPFAM" id="SSF140453">
    <property type="entry name" value="EsxAB dimer-like"/>
    <property type="match status" value="1"/>
</dbReference>
<gene>
    <name evidence="3" type="ORF">F4556_005683</name>
</gene>
<dbReference type="AlphaFoldDB" id="A0A7W7SGP9"/>
<keyword evidence="1" id="KW-0175">Coiled coil</keyword>
<accession>A0A7W7SGP9</accession>
<dbReference type="Proteomes" id="UP000573327">
    <property type="component" value="Unassembled WGS sequence"/>
</dbReference>
<dbReference type="InterPro" id="IPR010310">
    <property type="entry name" value="T7SS_ESAT-6-like"/>
</dbReference>
<sequence>MTGPASQAANAYEKVSNWLSPASSVIDEILRPLVEPMAEWLECVTGDPEGLLEAAKVWKDQAGGVREVIADQRRDRAALQHDWQGEASDRLQAELEEFEKALEEEADAMEQTAFELEEASEQCRVAQELVETVIRELIEMLLISLAASLAMSVLTAGISMAAEAAVAAGEAGIASARIASLVARLATALKRLEVLMKAKKASIFKPSTFKDPEMAQAFVVQKIAKKTIKAGLHGIGLTGDPIGQTAQTAVQEGLKYAADEVDKKIHPQGLPPTVELTPEERRQRFDQAFG</sequence>
<dbReference type="EMBL" id="JACHJR010000001">
    <property type="protein sequence ID" value="MBB4950148.1"/>
    <property type="molecule type" value="Genomic_DNA"/>
</dbReference>
<feature type="compositionally biased region" description="Basic and acidic residues" evidence="2">
    <location>
        <begin position="278"/>
        <end position="290"/>
    </location>
</feature>
<feature type="region of interest" description="Disordered" evidence="2">
    <location>
        <begin position="265"/>
        <end position="290"/>
    </location>
</feature>
<dbReference type="Pfam" id="PF06013">
    <property type="entry name" value="WXG100"/>
    <property type="match status" value="1"/>
</dbReference>
<organism evidence="3 4">
    <name type="scientific">Kitasatospora gansuensis</name>
    <dbReference type="NCBI Taxonomy" id="258050"/>
    <lineage>
        <taxon>Bacteria</taxon>
        <taxon>Bacillati</taxon>
        <taxon>Actinomycetota</taxon>
        <taxon>Actinomycetes</taxon>
        <taxon>Kitasatosporales</taxon>
        <taxon>Streptomycetaceae</taxon>
        <taxon>Kitasatospora</taxon>
    </lineage>
</organism>
<name>A0A7W7SGP9_9ACTN</name>
<dbReference type="InterPro" id="IPR036689">
    <property type="entry name" value="ESAT-6-like_sf"/>
</dbReference>